<organism evidence="3 4">
    <name type="scientific">Antarcticibacterium flavum</name>
    <dbReference type="NCBI Taxonomy" id="2058175"/>
    <lineage>
        <taxon>Bacteria</taxon>
        <taxon>Pseudomonadati</taxon>
        <taxon>Bacteroidota</taxon>
        <taxon>Flavobacteriia</taxon>
        <taxon>Flavobacteriales</taxon>
        <taxon>Flavobacteriaceae</taxon>
        <taxon>Antarcticibacterium</taxon>
    </lineage>
</organism>
<accession>A0A5B7X4X8</accession>
<dbReference type="RefSeq" id="WP_139066968.1">
    <property type="nucleotide sequence ID" value="NZ_CP040812.1"/>
</dbReference>
<evidence type="ECO:0000256" key="1">
    <source>
        <dbReference type="ARBA" id="ARBA00022598"/>
    </source>
</evidence>
<dbReference type="EMBL" id="CP040812">
    <property type="protein sequence ID" value="QCY70409.1"/>
    <property type="molecule type" value="Genomic_DNA"/>
</dbReference>
<dbReference type="PROSITE" id="PS51733">
    <property type="entry name" value="BPL_LPL_CATALYTIC"/>
    <property type="match status" value="1"/>
</dbReference>
<dbReference type="AlphaFoldDB" id="A0A5B7X4X8"/>
<dbReference type="Pfam" id="PF03099">
    <property type="entry name" value="BPL_LplA_LipB"/>
    <property type="match status" value="1"/>
</dbReference>
<protein>
    <submittedName>
        <fullName evidence="3">Biotin--[acetyl-CoA-carboxylase] ligase</fullName>
        <ecNumber evidence="3">6.3.4.15</ecNumber>
    </submittedName>
</protein>
<name>A0A5B7X4X8_9FLAO</name>
<dbReference type="InterPro" id="IPR004408">
    <property type="entry name" value="Biotin_CoA_COase_ligase"/>
</dbReference>
<dbReference type="InterPro" id="IPR045864">
    <property type="entry name" value="aa-tRNA-synth_II/BPL/LPL"/>
</dbReference>
<dbReference type="PANTHER" id="PTHR12835">
    <property type="entry name" value="BIOTIN PROTEIN LIGASE"/>
    <property type="match status" value="1"/>
</dbReference>
<dbReference type="KEGG" id="afla:FHG64_13895"/>
<dbReference type="Proteomes" id="UP000309016">
    <property type="component" value="Chromosome"/>
</dbReference>
<dbReference type="GO" id="GO:0004077">
    <property type="term" value="F:biotin--[biotin carboxyl-carrier protein] ligase activity"/>
    <property type="evidence" value="ECO:0007669"/>
    <property type="project" value="UniProtKB-EC"/>
</dbReference>
<dbReference type="Gene3D" id="3.30.930.10">
    <property type="entry name" value="Bira Bifunctional Protein, Domain 2"/>
    <property type="match status" value="1"/>
</dbReference>
<sequence length="243" mass="26536">MRIIKVSATESTNNFAREWFAANKETSPVVITAVEQTRGRGQRGAGWDSNAGENLTFSIIYPSPGVEVPGQFLISVGVGLAIINVLNSFNINKLSLKWPNDIMAANFKIGGILIENILSGGRIAACIIGVGLNVNQQHFPGLPKASSLRNTTGIDFNLDRVLSLIISEVEKTMKNIGELPAEVILRQYEQVLFRKDKISTFELPSGDLLTGIIKGISPTGLLTVQVEDNIIKKFDLKELKLLF</sequence>
<dbReference type="OrthoDB" id="9807064at2"/>
<dbReference type="EC" id="6.3.4.15" evidence="3"/>
<evidence type="ECO:0000259" key="2">
    <source>
        <dbReference type="PROSITE" id="PS51733"/>
    </source>
</evidence>
<dbReference type="SUPFAM" id="SSF55681">
    <property type="entry name" value="Class II aaRS and biotin synthetases"/>
    <property type="match status" value="1"/>
</dbReference>
<dbReference type="InterPro" id="IPR004143">
    <property type="entry name" value="BPL_LPL_catalytic"/>
</dbReference>
<proteinExistence type="predicted"/>
<feature type="domain" description="BPL/LPL catalytic" evidence="2">
    <location>
        <begin position="1"/>
        <end position="177"/>
    </location>
</feature>
<dbReference type="NCBIfam" id="TIGR00121">
    <property type="entry name" value="birA_ligase"/>
    <property type="match status" value="1"/>
</dbReference>
<dbReference type="PANTHER" id="PTHR12835:SF5">
    <property type="entry name" value="BIOTIN--PROTEIN LIGASE"/>
    <property type="match status" value="1"/>
</dbReference>
<gene>
    <name evidence="3" type="ORF">FHG64_13895</name>
</gene>
<dbReference type="CDD" id="cd16442">
    <property type="entry name" value="BPL"/>
    <property type="match status" value="1"/>
</dbReference>
<reference evidence="3 4" key="1">
    <citation type="submission" date="2019-06" db="EMBL/GenBank/DDBJ databases">
        <title>Complete genome sequence of Antarcticibacterium flavum KCTC 52984T from an Antarctic marine sediment.</title>
        <authorList>
            <person name="Lee Y.M."/>
            <person name="Shin S.C."/>
        </authorList>
    </citation>
    <scope>NUCLEOTIDE SEQUENCE [LARGE SCALE GENOMIC DNA]</scope>
    <source>
        <strain evidence="3 4">KCTC 52984</strain>
    </source>
</reference>
<keyword evidence="1 3" id="KW-0436">Ligase</keyword>
<evidence type="ECO:0000313" key="3">
    <source>
        <dbReference type="EMBL" id="QCY70409.1"/>
    </source>
</evidence>
<dbReference type="GO" id="GO:0005737">
    <property type="term" value="C:cytoplasm"/>
    <property type="evidence" value="ECO:0007669"/>
    <property type="project" value="TreeGrafter"/>
</dbReference>
<evidence type="ECO:0000313" key="4">
    <source>
        <dbReference type="Proteomes" id="UP000309016"/>
    </source>
</evidence>
<keyword evidence="4" id="KW-1185">Reference proteome</keyword>